<feature type="signal peptide" evidence="1">
    <location>
        <begin position="1"/>
        <end position="33"/>
    </location>
</feature>
<dbReference type="SMART" id="SM00869">
    <property type="entry name" value="Autotransporter"/>
    <property type="match status" value="1"/>
</dbReference>
<dbReference type="PROSITE" id="PS51318">
    <property type="entry name" value="TAT"/>
    <property type="match status" value="1"/>
</dbReference>
<dbReference type="InterPro" id="IPR006311">
    <property type="entry name" value="TAT_signal"/>
</dbReference>
<evidence type="ECO:0000256" key="1">
    <source>
        <dbReference type="SAM" id="SignalP"/>
    </source>
</evidence>
<dbReference type="OrthoDB" id="7613961at2"/>
<evidence type="ECO:0000313" key="4">
    <source>
        <dbReference type="Proteomes" id="UP000249842"/>
    </source>
</evidence>
<dbReference type="RefSeq" id="WP_111455783.1">
    <property type="nucleotide sequence ID" value="NZ_QFYP01000001.1"/>
</dbReference>
<name>A0A328ATP0_9CAUL</name>
<dbReference type="InterPro" id="IPR036709">
    <property type="entry name" value="Autotransporte_beta_dom_sf"/>
</dbReference>
<keyword evidence="1" id="KW-0732">Signal</keyword>
<dbReference type="SUPFAM" id="SSF103515">
    <property type="entry name" value="Autotransporter"/>
    <property type="match status" value="1"/>
</dbReference>
<dbReference type="Gene3D" id="2.40.128.130">
    <property type="entry name" value="Autotransporter beta-domain"/>
    <property type="match status" value="1"/>
</dbReference>
<keyword evidence="4" id="KW-1185">Reference proteome</keyword>
<dbReference type="PROSITE" id="PS51208">
    <property type="entry name" value="AUTOTRANSPORTER"/>
    <property type="match status" value="1"/>
</dbReference>
<protein>
    <submittedName>
        <fullName evidence="3">Autotransporter domain-containing protein</fullName>
    </submittedName>
</protein>
<dbReference type="InterPro" id="IPR005546">
    <property type="entry name" value="Autotransporte_beta"/>
</dbReference>
<evidence type="ECO:0000259" key="2">
    <source>
        <dbReference type="PROSITE" id="PS51208"/>
    </source>
</evidence>
<sequence>MSTETRRPFLTAGRLGSSLVSVSALIWATQAFADTTIGSGQNTPVATSTAANGAPDNVVISGSGAITPTSGTAVTLDSDNTVSNSGSIQIQNVDDATGILALGGHTGSITNSGTITINETTVFTDTNGDGLVNGPFATGSRRFGVRVIGPGDLAGAGGIINAGTITVQGNDSAGISVETNLGGPISNTGTISVTGTNSIGLRTTGSVGGNVSIFGAVSAIGQGAQGVALGGDVSGGVIVQSTVTATGYRTTTRNTDPTLLAKLQPDDLLQGGPALSIAGSVAKGLLVDAPPPLDATNTDLNGNGIADASELTGSVTSYGGAPAIVVGAVGRDVNLGDVGPGVSVYDVGASAANAYGVVIHGMVSGLGVYDGVSSVGLQLGVAGGGAVTTGDGVLITGSVTSSAYSGNSTALLLNSGAVAPTIVNTGTINADVISEGLNVSHAIDIEAGANVGSLVNSGTIWGSALGQTPSSVAVIDRSGTLSSITNTGVIQATVSPSGALAGVTGTATVFDLTANTGGVQLTQSQSTTATTTPLINGAILLGSGGDQLNILAGAVTGDIAFGAGANGLTIDGGGTVTGALTAQGGTLALRMGTGVLQINNTGNLALTSLNLGSGSQLMLTADPSAGAATTLTVAGAATIADGAKIGLRLTSLVQDTASFTVIRASQLSAGAIDSSLLGSSPYLYNVSLATNAAAGTVSINVTQKTAADLQLPASVASAYQPIMAAADRDAGLRAAMLAQSDRAGFTSLYAQMLPDYSGDVFQMAVAASDAFGAPIDDRQDVQGGGAWVQELNYGMIANGHDGMPGYKAWGLGVVGGYEAAASRLGIFGVTLGASSSEIRNDQSDANQHLIENMVELGGYWRVTMGGFSANARLAGDYLQATSNRVVATSDTSLAQYSGTAQGRWSAGGETGRLHASYEAHLGDVYLRPQVAADYFRLSEGGYSESGGGALDLQVDGRTSSRMSAFAGVAVGALFTEGADNSWGPELLLGYRDVVSQNLAATTGRFIAGGNAFTLAADNVAGGGATARISIKGENGSGGFSVEGGAEARDSLTIYDLRLAAHFQF</sequence>
<organism evidence="3 4">
    <name type="scientific">Phenylobacterium hankyongense</name>
    <dbReference type="NCBI Taxonomy" id="1813876"/>
    <lineage>
        <taxon>Bacteria</taxon>
        <taxon>Pseudomonadati</taxon>
        <taxon>Pseudomonadota</taxon>
        <taxon>Alphaproteobacteria</taxon>
        <taxon>Caulobacterales</taxon>
        <taxon>Caulobacteraceae</taxon>
        <taxon>Phenylobacterium</taxon>
    </lineage>
</organism>
<comment type="caution">
    <text evidence="3">The sequence shown here is derived from an EMBL/GenBank/DDBJ whole genome shotgun (WGS) entry which is preliminary data.</text>
</comment>
<feature type="domain" description="Autotransporter" evidence="2">
    <location>
        <begin position="779"/>
        <end position="1064"/>
    </location>
</feature>
<reference evidence="4" key="1">
    <citation type="submission" date="2018-05" db="EMBL/GenBank/DDBJ databases">
        <authorList>
            <person name="Li X."/>
        </authorList>
    </citation>
    <scope>NUCLEOTIDE SEQUENCE [LARGE SCALE GENOMIC DNA]</scope>
    <source>
        <strain evidence="4">HKS-05</strain>
    </source>
</reference>
<evidence type="ECO:0000313" key="3">
    <source>
        <dbReference type="EMBL" id="RAK58502.1"/>
    </source>
</evidence>
<dbReference type="Proteomes" id="UP000249842">
    <property type="component" value="Unassembled WGS sequence"/>
</dbReference>
<dbReference type="EMBL" id="QFYP01000001">
    <property type="protein sequence ID" value="RAK58502.1"/>
    <property type="molecule type" value="Genomic_DNA"/>
</dbReference>
<proteinExistence type="predicted"/>
<dbReference type="AlphaFoldDB" id="A0A328ATP0"/>
<dbReference type="Pfam" id="PF03797">
    <property type="entry name" value="Autotransporter"/>
    <property type="match status" value="1"/>
</dbReference>
<feature type="chain" id="PRO_5016404519" evidence="1">
    <location>
        <begin position="34"/>
        <end position="1064"/>
    </location>
</feature>
<accession>A0A328ATP0</accession>
<gene>
    <name evidence="3" type="ORF">DJ021_01150</name>
</gene>